<keyword evidence="2" id="KW-0677">Repeat</keyword>
<feature type="region of interest" description="Disordered" evidence="4">
    <location>
        <begin position="299"/>
        <end position="336"/>
    </location>
</feature>
<feature type="compositionally biased region" description="Pro residues" evidence="4">
    <location>
        <begin position="305"/>
        <end position="334"/>
    </location>
</feature>
<evidence type="ECO:0000256" key="4">
    <source>
        <dbReference type="SAM" id="MobiDB-lite"/>
    </source>
</evidence>
<evidence type="ECO:0000256" key="2">
    <source>
        <dbReference type="ARBA" id="ARBA00022737"/>
    </source>
</evidence>
<dbReference type="EMBL" id="BNCQ01000027">
    <property type="protein sequence ID" value="GIM08141.1"/>
    <property type="molecule type" value="Genomic_DNA"/>
</dbReference>
<dbReference type="NCBIfam" id="TIGR02232">
    <property type="entry name" value="myxo_disulf_rpt"/>
    <property type="match status" value="1"/>
</dbReference>
<evidence type="ECO:0008006" key="7">
    <source>
        <dbReference type="Google" id="ProtNLM"/>
    </source>
</evidence>
<keyword evidence="1" id="KW-0732">Signal</keyword>
<dbReference type="AlphaFoldDB" id="A0A8J4GJR7"/>
<dbReference type="PRINTS" id="PR01217">
    <property type="entry name" value="PRICHEXTENSN"/>
</dbReference>
<gene>
    <name evidence="5" type="ORF">Vretimale_12181</name>
</gene>
<protein>
    <recommendedName>
        <fullName evidence="7">DUF4215 domain-containing protein</fullName>
    </recommendedName>
</protein>
<feature type="compositionally biased region" description="Low complexity" evidence="4">
    <location>
        <begin position="356"/>
        <end position="374"/>
    </location>
</feature>
<dbReference type="InterPro" id="IPR011936">
    <property type="entry name" value="Myxo_disulph_rpt"/>
</dbReference>
<evidence type="ECO:0000256" key="3">
    <source>
        <dbReference type="ARBA" id="ARBA00023157"/>
    </source>
</evidence>
<sequence>MMAPRSRAVWFASAQRMPMMRSTIAVAALDAFSVKAWIANTLYGNITKRALEAAPEDASGVLAFGDFYIGSPAKKSLETWVERSGYSSSIITYVTEGTQVKSYNLSTYKLLYVPSDEYSTTGGLTQDLNDALASIRSEIIKYVNVRGGSLIVLAQHSMYNNKYGFLPAPLYDTAELFSGVNFTNEMQLYSSVEKEGGDSWRESYQSLVFNGPVDWLGLRVVSARPGHCPVPQGRNQDCQATLLCNTRTLLTSENCYDGVDNDMDGLVDKADPDCQRCGDETTDPEEECDDGNILDGDGCTSICTLPPPPSPPPTPPSPSPPSPSPRPPRPPPTTFPDALTTQFAAATNAVTADAPAITPAKSSPSPPTSTTSVAGPLGSLAPANTSTSIVSITPIPTIAPPSSIRPSPVPLRANVRIVAQYIKLSLSFQGSSPYFMM</sequence>
<accession>A0A8J4GJR7</accession>
<reference evidence="5" key="1">
    <citation type="journal article" date="2021" name="Proc. Natl. Acad. Sci. U.S.A.">
        <title>Three genomes in the algal genus Volvox reveal the fate of a haploid sex-determining region after a transition to homothallism.</title>
        <authorList>
            <person name="Yamamoto K."/>
            <person name="Hamaji T."/>
            <person name="Kawai-Toyooka H."/>
            <person name="Matsuzaki R."/>
            <person name="Takahashi F."/>
            <person name="Nishimura Y."/>
            <person name="Kawachi M."/>
            <person name="Noguchi H."/>
            <person name="Minakuchi Y."/>
            <person name="Umen J.G."/>
            <person name="Toyoda A."/>
            <person name="Nozaki H."/>
        </authorList>
    </citation>
    <scope>NUCLEOTIDE SEQUENCE</scope>
    <source>
        <strain evidence="5">NIES-3785</strain>
    </source>
</reference>
<name>A0A8J4GJR7_9CHLO</name>
<proteinExistence type="predicted"/>
<comment type="caution">
    <text evidence="5">The sequence shown here is derived from an EMBL/GenBank/DDBJ whole genome shotgun (WGS) entry which is preliminary data.</text>
</comment>
<evidence type="ECO:0000256" key="1">
    <source>
        <dbReference type="ARBA" id="ARBA00022729"/>
    </source>
</evidence>
<evidence type="ECO:0000313" key="5">
    <source>
        <dbReference type="EMBL" id="GIM08141.1"/>
    </source>
</evidence>
<feature type="region of interest" description="Disordered" evidence="4">
    <location>
        <begin position="356"/>
        <end position="379"/>
    </location>
</feature>
<keyword evidence="3" id="KW-1015">Disulfide bond</keyword>
<organism evidence="5 6">
    <name type="scientific">Volvox reticuliferus</name>
    <dbReference type="NCBI Taxonomy" id="1737510"/>
    <lineage>
        <taxon>Eukaryota</taxon>
        <taxon>Viridiplantae</taxon>
        <taxon>Chlorophyta</taxon>
        <taxon>core chlorophytes</taxon>
        <taxon>Chlorophyceae</taxon>
        <taxon>CS clade</taxon>
        <taxon>Chlamydomonadales</taxon>
        <taxon>Volvocaceae</taxon>
        <taxon>Volvox</taxon>
    </lineage>
</organism>
<evidence type="ECO:0000313" key="6">
    <source>
        <dbReference type="Proteomes" id="UP000722791"/>
    </source>
</evidence>
<dbReference type="Proteomes" id="UP000722791">
    <property type="component" value="Unassembled WGS sequence"/>
</dbReference>